<reference evidence="2 3" key="1">
    <citation type="journal article" date="2019" name="BMC Genomics">
        <title>New insights from Opisthorchis felineus genome: update on genomics of the epidemiologically important liver flukes.</title>
        <authorList>
            <person name="Ershov N.I."/>
            <person name="Mordvinov V.A."/>
            <person name="Prokhortchouk E.B."/>
            <person name="Pakharukova M.Y."/>
            <person name="Gunbin K.V."/>
            <person name="Ustyantsev K."/>
            <person name="Genaev M.A."/>
            <person name="Blinov A.G."/>
            <person name="Mazur A."/>
            <person name="Boulygina E."/>
            <person name="Tsygankova S."/>
            <person name="Khrameeva E."/>
            <person name="Chekanov N."/>
            <person name="Fan G."/>
            <person name="Xiao A."/>
            <person name="Zhang H."/>
            <person name="Xu X."/>
            <person name="Yang H."/>
            <person name="Solovyev V."/>
            <person name="Lee S.M."/>
            <person name="Liu X."/>
            <person name="Afonnikov D.A."/>
            <person name="Skryabin K.G."/>
        </authorList>
    </citation>
    <scope>NUCLEOTIDE SEQUENCE [LARGE SCALE GENOMIC DNA]</scope>
    <source>
        <strain evidence="2">AK-0245</strain>
        <tissue evidence="2">Whole organism</tissue>
    </source>
</reference>
<keyword evidence="3" id="KW-1185">Reference proteome</keyword>
<comment type="caution">
    <text evidence="2">The sequence shown here is derived from an EMBL/GenBank/DDBJ whole genome shotgun (WGS) entry which is preliminary data.</text>
</comment>
<feature type="region of interest" description="Disordered" evidence="1">
    <location>
        <begin position="1"/>
        <end position="23"/>
    </location>
</feature>
<proteinExistence type="predicted"/>
<dbReference type="AlphaFoldDB" id="A0A4V3SCF3"/>
<gene>
    <name evidence="2" type="ORF">CRM22_010129</name>
</gene>
<sequence length="99" mass="10827">MAPISKAVALRPPKRSSSQAVMDNSDSLTCSKETLCNELTTLDVNIPANSDGLSASAFVKILEFLTKCLPDYSLTIGSKKLTNRKVCKSSRRAFVYRIL</sequence>
<evidence type="ECO:0000256" key="1">
    <source>
        <dbReference type="SAM" id="MobiDB-lite"/>
    </source>
</evidence>
<feature type="non-terminal residue" evidence="2">
    <location>
        <position position="99"/>
    </location>
</feature>
<protein>
    <submittedName>
        <fullName evidence="2">Uncharacterized protein</fullName>
    </submittedName>
</protein>
<evidence type="ECO:0000313" key="2">
    <source>
        <dbReference type="EMBL" id="TGZ56604.1"/>
    </source>
</evidence>
<organism evidence="2 3">
    <name type="scientific">Opisthorchis felineus</name>
    <dbReference type="NCBI Taxonomy" id="147828"/>
    <lineage>
        <taxon>Eukaryota</taxon>
        <taxon>Metazoa</taxon>
        <taxon>Spiralia</taxon>
        <taxon>Lophotrochozoa</taxon>
        <taxon>Platyhelminthes</taxon>
        <taxon>Trematoda</taxon>
        <taxon>Digenea</taxon>
        <taxon>Opisthorchiida</taxon>
        <taxon>Opisthorchiata</taxon>
        <taxon>Opisthorchiidae</taxon>
        <taxon>Opisthorchis</taxon>
    </lineage>
</organism>
<accession>A0A4V3SCF3</accession>
<name>A0A4V3SCF3_OPIFE</name>
<dbReference type="EMBL" id="SJOL01009637">
    <property type="protein sequence ID" value="TGZ56604.1"/>
    <property type="molecule type" value="Genomic_DNA"/>
</dbReference>
<dbReference type="Proteomes" id="UP000308267">
    <property type="component" value="Unassembled WGS sequence"/>
</dbReference>
<evidence type="ECO:0000313" key="3">
    <source>
        <dbReference type="Proteomes" id="UP000308267"/>
    </source>
</evidence>